<dbReference type="InterPro" id="IPR026893">
    <property type="entry name" value="Tyr/Ser_Pase_IphP-type"/>
</dbReference>
<name>A0A9P4UK69_9PEZI</name>
<dbReference type="PROSITE" id="PS50056">
    <property type="entry name" value="TYR_PHOSPHATASE_2"/>
    <property type="match status" value="1"/>
</dbReference>
<dbReference type="EMBL" id="MU003908">
    <property type="protein sequence ID" value="KAF2715996.1"/>
    <property type="molecule type" value="Genomic_DNA"/>
</dbReference>
<sequence length="301" mass="33850">MPTEMDVRLFEHILNFRDATQTTNARHPSSQQFIRGRLYRSARPDEATQSDKSSLLNAYKFKSIIDLRTDSEHLEQTNKHAASSKHREQVSTSPLTEPSDPARPLRIPGIKYFDISLNGSAYRRALIKQLTWGQTAKLAGLYVTGYRKEAISVLGTNVMAPRGLVGLARDSLIHSQAEVKEVFDVLADDANYPILVHCTQGKDRTGLVVLLVLLLLGAPLEAIEEDYVMSERELAPEREEKLNEVRSIGLPDEFAGCPKHWVEEVARFIQEEFGGVERYLEKCGVGVEVRHKVRQVLTAGR</sequence>
<organism evidence="3 4">
    <name type="scientific">Polychaeton citri CBS 116435</name>
    <dbReference type="NCBI Taxonomy" id="1314669"/>
    <lineage>
        <taxon>Eukaryota</taxon>
        <taxon>Fungi</taxon>
        <taxon>Dikarya</taxon>
        <taxon>Ascomycota</taxon>
        <taxon>Pezizomycotina</taxon>
        <taxon>Dothideomycetes</taxon>
        <taxon>Dothideomycetidae</taxon>
        <taxon>Capnodiales</taxon>
        <taxon>Capnodiaceae</taxon>
        <taxon>Polychaeton</taxon>
    </lineage>
</organism>
<protein>
    <recommendedName>
        <fullName evidence="2">Tyrosine specific protein phosphatases domain-containing protein</fullName>
    </recommendedName>
</protein>
<feature type="region of interest" description="Disordered" evidence="1">
    <location>
        <begin position="75"/>
        <end position="101"/>
    </location>
</feature>
<dbReference type="SUPFAM" id="SSF52799">
    <property type="entry name" value="(Phosphotyrosine protein) phosphatases II"/>
    <property type="match status" value="1"/>
</dbReference>
<dbReference type="PANTHER" id="PTHR31126">
    <property type="entry name" value="TYROSINE-PROTEIN PHOSPHATASE"/>
    <property type="match status" value="1"/>
</dbReference>
<evidence type="ECO:0000313" key="3">
    <source>
        <dbReference type="EMBL" id="KAF2715996.1"/>
    </source>
</evidence>
<dbReference type="PROSITE" id="PS00383">
    <property type="entry name" value="TYR_PHOSPHATASE_1"/>
    <property type="match status" value="1"/>
</dbReference>
<dbReference type="GO" id="GO:0004721">
    <property type="term" value="F:phosphoprotein phosphatase activity"/>
    <property type="evidence" value="ECO:0007669"/>
    <property type="project" value="InterPro"/>
</dbReference>
<feature type="compositionally biased region" description="Polar residues" evidence="1">
    <location>
        <begin position="21"/>
        <end position="33"/>
    </location>
</feature>
<dbReference type="InterPro" id="IPR029021">
    <property type="entry name" value="Prot-tyrosine_phosphatase-like"/>
</dbReference>
<feature type="region of interest" description="Disordered" evidence="1">
    <location>
        <begin position="21"/>
        <end position="51"/>
    </location>
</feature>
<dbReference type="AlphaFoldDB" id="A0A9P4UK69"/>
<feature type="domain" description="Tyrosine specific protein phosphatases" evidence="2">
    <location>
        <begin position="180"/>
        <end position="247"/>
    </location>
</feature>
<reference evidence="3" key="1">
    <citation type="journal article" date="2020" name="Stud. Mycol.">
        <title>101 Dothideomycetes genomes: a test case for predicting lifestyles and emergence of pathogens.</title>
        <authorList>
            <person name="Haridas S."/>
            <person name="Albert R."/>
            <person name="Binder M."/>
            <person name="Bloem J."/>
            <person name="Labutti K."/>
            <person name="Salamov A."/>
            <person name="Andreopoulos B."/>
            <person name="Baker S."/>
            <person name="Barry K."/>
            <person name="Bills G."/>
            <person name="Bluhm B."/>
            <person name="Cannon C."/>
            <person name="Castanera R."/>
            <person name="Culley D."/>
            <person name="Daum C."/>
            <person name="Ezra D."/>
            <person name="Gonzalez J."/>
            <person name="Henrissat B."/>
            <person name="Kuo A."/>
            <person name="Liang C."/>
            <person name="Lipzen A."/>
            <person name="Lutzoni F."/>
            <person name="Magnuson J."/>
            <person name="Mondo S."/>
            <person name="Nolan M."/>
            <person name="Ohm R."/>
            <person name="Pangilinan J."/>
            <person name="Park H.-J."/>
            <person name="Ramirez L."/>
            <person name="Alfaro M."/>
            <person name="Sun H."/>
            <person name="Tritt A."/>
            <person name="Yoshinaga Y."/>
            <person name="Zwiers L.-H."/>
            <person name="Turgeon B."/>
            <person name="Goodwin S."/>
            <person name="Spatafora J."/>
            <person name="Crous P."/>
            <person name="Grigoriev I."/>
        </authorList>
    </citation>
    <scope>NUCLEOTIDE SEQUENCE</scope>
    <source>
        <strain evidence="3">CBS 116435</strain>
    </source>
</reference>
<dbReference type="InterPro" id="IPR016130">
    <property type="entry name" value="Tyr_Pase_AS"/>
</dbReference>
<dbReference type="Proteomes" id="UP000799441">
    <property type="component" value="Unassembled WGS sequence"/>
</dbReference>
<evidence type="ECO:0000313" key="4">
    <source>
        <dbReference type="Proteomes" id="UP000799441"/>
    </source>
</evidence>
<comment type="caution">
    <text evidence="3">The sequence shown here is derived from an EMBL/GenBank/DDBJ whole genome shotgun (WGS) entry which is preliminary data.</text>
</comment>
<gene>
    <name evidence="3" type="ORF">K431DRAFT_289786</name>
</gene>
<dbReference type="InterPro" id="IPR000387">
    <property type="entry name" value="Tyr_Pase_dom"/>
</dbReference>
<accession>A0A9P4UK69</accession>
<dbReference type="Pfam" id="PF13350">
    <property type="entry name" value="Y_phosphatase3"/>
    <property type="match status" value="1"/>
</dbReference>
<keyword evidence="4" id="KW-1185">Reference proteome</keyword>
<evidence type="ECO:0000256" key="1">
    <source>
        <dbReference type="SAM" id="MobiDB-lite"/>
    </source>
</evidence>
<dbReference type="PANTHER" id="PTHR31126:SF10">
    <property type="entry name" value="PROTEIN PHOSPHATASE, PUTATIVE (AFU_ORTHOLOGUE AFUA_6G06650)-RELATED"/>
    <property type="match status" value="1"/>
</dbReference>
<proteinExistence type="predicted"/>
<dbReference type="Gene3D" id="3.90.190.10">
    <property type="entry name" value="Protein tyrosine phosphatase superfamily"/>
    <property type="match status" value="1"/>
</dbReference>
<dbReference type="OrthoDB" id="9988524at2759"/>
<evidence type="ECO:0000259" key="2">
    <source>
        <dbReference type="PROSITE" id="PS50056"/>
    </source>
</evidence>